<accession>A0A8C6B169</accession>
<dbReference type="Proteomes" id="UP000694561">
    <property type="component" value="Unplaced"/>
</dbReference>
<evidence type="ECO:0000313" key="2">
    <source>
        <dbReference type="Proteomes" id="UP000694561"/>
    </source>
</evidence>
<organism evidence="1 2">
    <name type="scientific">Monodon monoceros</name>
    <name type="common">Narwhal</name>
    <name type="synonym">Ceratodon monodon</name>
    <dbReference type="NCBI Taxonomy" id="40151"/>
    <lineage>
        <taxon>Eukaryota</taxon>
        <taxon>Metazoa</taxon>
        <taxon>Chordata</taxon>
        <taxon>Craniata</taxon>
        <taxon>Vertebrata</taxon>
        <taxon>Euteleostomi</taxon>
        <taxon>Mammalia</taxon>
        <taxon>Eutheria</taxon>
        <taxon>Laurasiatheria</taxon>
        <taxon>Artiodactyla</taxon>
        <taxon>Whippomorpha</taxon>
        <taxon>Cetacea</taxon>
        <taxon>Odontoceti</taxon>
        <taxon>Monodontidae</taxon>
        <taxon>Monodon</taxon>
    </lineage>
</organism>
<reference evidence="1" key="2">
    <citation type="submission" date="2025-09" db="UniProtKB">
        <authorList>
            <consortium name="Ensembl"/>
        </authorList>
    </citation>
    <scope>IDENTIFICATION</scope>
</reference>
<dbReference type="GeneTree" id="ENSGT00390000010231"/>
<sequence length="145" mass="16969">MASQERVETVTKGTVFWRCPKPATYTPGTCELLRVMLKESKLTNFQQRHIMDTMKRGDTKEKRRLQNIFKAPPVRQEGPAPELDGCEELVKEIQERKEFLADMEALGQRRQYRGIILTEISQKLQEMEDLDHKRSEEFRKALATT</sequence>
<proteinExistence type="predicted"/>
<dbReference type="PANTHER" id="PTHR28348:SF1">
    <property type="entry name" value="UPF0193 PROTEIN EVG1"/>
    <property type="match status" value="1"/>
</dbReference>
<reference evidence="1" key="1">
    <citation type="submission" date="2025-08" db="UniProtKB">
        <authorList>
            <consortium name="Ensembl"/>
        </authorList>
    </citation>
    <scope>IDENTIFICATION</scope>
</reference>
<evidence type="ECO:0000313" key="1">
    <source>
        <dbReference type="Ensembl" id="ENSMMNP00015009534.1"/>
    </source>
</evidence>
<name>A0A8C6B169_MONMO</name>
<dbReference type="PANTHER" id="PTHR28348">
    <property type="entry name" value="UPF0193 PROTEIN EVG1"/>
    <property type="match status" value="1"/>
</dbReference>
<dbReference type="Ensembl" id="ENSMMNT00015010425.1">
    <property type="protein sequence ID" value="ENSMMNP00015009534.1"/>
    <property type="gene ID" value="ENSMMNG00015007080.1"/>
</dbReference>
<protein>
    <submittedName>
        <fullName evidence="1">Uncharacterized protein</fullName>
    </submittedName>
</protein>
<dbReference type="InterPro" id="IPR007914">
    <property type="entry name" value="UPF0193"/>
</dbReference>
<dbReference type="Pfam" id="PF05250">
    <property type="entry name" value="UPF0193"/>
    <property type="match status" value="2"/>
</dbReference>
<dbReference type="AlphaFoldDB" id="A0A8C6B169"/>
<keyword evidence="2" id="KW-1185">Reference proteome</keyword>